<dbReference type="Pfam" id="PF00085">
    <property type="entry name" value="Thioredoxin"/>
    <property type="match status" value="1"/>
</dbReference>
<evidence type="ECO:0000313" key="3">
    <source>
        <dbReference type="Proteomes" id="UP000257067"/>
    </source>
</evidence>
<dbReference type="Gene3D" id="3.40.30.10">
    <property type="entry name" value="Glutaredoxin"/>
    <property type="match status" value="1"/>
</dbReference>
<dbReference type="Proteomes" id="UP000257067">
    <property type="component" value="Unassembled WGS sequence"/>
</dbReference>
<dbReference type="PROSITE" id="PS51352">
    <property type="entry name" value="THIOREDOXIN_2"/>
    <property type="match status" value="1"/>
</dbReference>
<dbReference type="CDD" id="cd02947">
    <property type="entry name" value="TRX_family"/>
    <property type="match status" value="1"/>
</dbReference>
<protein>
    <submittedName>
        <fullName evidence="2">Thioredoxin</fullName>
    </submittedName>
</protein>
<evidence type="ECO:0000313" key="2">
    <source>
        <dbReference type="EMBL" id="RDU69292.1"/>
    </source>
</evidence>
<gene>
    <name evidence="2" type="ORF">CQA62_03905</name>
</gene>
<dbReference type="OrthoDB" id="215495at2"/>
<dbReference type="AlphaFoldDB" id="A0A3D8IVP7"/>
<dbReference type="SUPFAM" id="SSF52833">
    <property type="entry name" value="Thioredoxin-like"/>
    <property type="match status" value="1"/>
</dbReference>
<accession>A0A3D8IVP7</accession>
<sequence length="106" mass="12349">MVEIINSQKYQEVIKSGNVLIVLGSTWCKDCVKIEPFLKEFKEMYANKIEIYKIDTRENEELSLELNIRAIPTLIFYHNGSEVGERLVEPQNKDLIQNAIKENFSL</sequence>
<proteinExistence type="predicted"/>
<dbReference type="InterPro" id="IPR036249">
    <property type="entry name" value="Thioredoxin-like_sf"/>
</dbReference>
<dbReference type="EMBL" id="NXLU01000003">
    <property type="protein sequence ID" value="RDU69292.1"/>
    <property type="molecule type" value="Genomic_DNA"/>
</dbReference>
<dbReference type="PANTHER" id="PTHR45663">
    <property type="entry name" value="GEO12009P1"/>
    <property type="match status" value="1"/>
</dbReference>
<comment type="caution">
    <text evidence="2">The sequence shown here is derived from an EMBL/GenBank/DDBJ whole genome shotgun (WGS) entry which is preliminary data.</text>
</comment>
<dbReference type="GO" id="GO:0015035">
    <property type="term" value="F:protein-disulfide reductase activity"/>
    <property type="evidence" value="ECO:0007669"/>
    <property type="project" value="TreeGrafter"/>
</dbReference>
<dbReference type="PANTHER" id="PTHR45663:SF11">
    <property type="entry name" value="GEO12009P1"/>
    <property type="match status" value="1"/>
</dbReference>
<name>A0A3D8IVP7_9HELI</name>
<dbReference type="GO" id="GO:0005829">
    <property type="term" value="C:cytosol"/>
    <property type="evidence" value="ECO:0007669"/>
    <property type="project" value="TreeGrafter"/>
</dbReference>
<feature type="domain" description="Thioredoxin" evidence="1">
    <location>
        <begin position="1"/>
        <end position="105"/>
    </location>
</feature>
<keyword evidence="3" id="KW-1185">Reference proteome</keyword>
<organism evidence="2 3">
    <name type="scientific">Helicobacter cholecystus</name>
    <dbReference type="NCBI Taxonomy" id="45498"/>
    <lineage>
        <taxon>Bacteria</taxon>
        <taxon>Pseudomonadati</taxon>
        <taxon>Campylobacterota</taxon>
        <taxon>Epsilonproteobacteria</taxon>
        <taxon>Campylobacterales</taxon>
        <taxon>Helicobacteraceae</taxon>
        <taxon>Helicobacter</taxon>
    </lineage>
</organism>
<dbReference type="InterPro" id="IPR013766">
    <property type="entry name" value="Thioredoxin_domain"/>
</dbReference>
<evidence type="ECO:0000259" key="1">
    <source>
        <dbReference type="PROSITE" id="PS51352"/>
    </source>
</evidence>
<dbReference type="RefSeq" id="WP_104725130.1">
    <property type="nucleotide sequence ID" value="NZ_FZNE01000015.1"/>
</dbReference>
<reference evidence="2 3" key="1">
    <citation type="submission" date="2018-04" db="EMBL/GenBank/DDBJ databases">
        <title>Novel Campyloabacter and Helicobacter Species and Strains.</title>
        <authorList>
            <person name="Mannion A.J."/>
            <person name="Shen Z."/>
            <person name="Fox J.G."/>
        </authorList>
    </citation>
    <scope>NUCLEOTIDE SEQUENCE [LARGE SCALE GENOMIC DNA]</scope>
    <source>
        <strain evidence="2 3">ATCC 700242</strain>
    </source>
</reference>
<dbReference type="GO" id="GO:0045454">
    <property type="term" value="P:cell redox homeostasis"/>
    <property type="evidence" value="ECO:0007669"/>
    <property type="project" value="TreeGrafter"/>
</dbReference>